<proteinExistence type="predicted"/>
<dbReference type="EMBL" id="CP015124">
    <property type="protein sequence ID" value="ANP36012.1"/>
    <property type="molecule type" value="Genomic_DNA"/>
</dbReference>
<dbReference type="Proteomes" id="UP000092565">
    <property type="component" value="Chromosome"/>
</dbReference>
<sequence>MEFKVPDMSCGHCTAAIEKSVKAADPAATIACDLGERLVKIDSALSADQLAAVIKDAGYDSQPAAA</sequence>
<dbReference type="Pfam" id="PF00403">
    <property type="entry name" value="HMA"/>
    <property type="match status" value="1"/>
</dbReference>
<name>A0A1B0ZPA6_9RHOB</name>
<dbReference type="InterPro" id="IPR006121">
    <property type="entry name" value="HMA_dom"/>
</dbReference>
<dbReference type="Proteomes" id="UP001218364">
    <property type="component" value="Unassembled WGS sequence"/>
</dbReference>
<dbReference type="OrthoDB" id="9801832at2"/>
<evidence type="ECO:0000259" key="1">
    <source>
        <dbReference type="PROSITE" id="PS50846"/>
    </source>
</evidence>
<dbReference type="AlphaFoldDB" id="A0A1B0ZPA6"/>
<feature type="domain" description="HMA" evidence="1">
    <location>
        <begin position="1"/>
        <end position="62"/>
    </location>
</feature>
<evidence type="ECO:0000313" key="5">
    <source>
        <dbReference type="Proteomes" id="UP001218364"/>
    </source>
</evidence>
<dbReference type="PROSITE" id="PS50846">
    <property type="entry name" value="HMA_2"/>
    <property type="match status" value="1"/>
</dbReference>
<accession>A0A1B0ZPA6</accession>
<reference evidence="2 4" key="1">
    <citation type="submission" date="2016-04" db="EMBL/GenBank/DDBJ databases">
        <authorList>
            <person name="Evans L.H."/>
            <person name="Alamgir A."/>
            <person name="Owens N."/>
            <person name="Weber N.D."/>
            <person name="Virtaneva K."/>
            <person name="Barbian K."/>
            <person name="Babar A."/>
            <person name="Rosenke K."/>
        </authorList>
    </citation>
    <scope>NUCLEOTIDE SEQUENCE [LARGE SCALE GENOMIC DNA]</scope>
    <source>
        <strain evidence="2 4">JL2886</strain>
    </source>
</reference>
<keyword evidence="4" id="KW-1185">Reference proteome</keyword>
<dbReference type="PATRIC" id="fig|60890.4.peg.1062"/>
<dbReference type="GO" id="GO:0046872">
    <property type="term" value="F:metal ion binding"/>
    <property type="evidence" value="ECO:0007669"/>
    <property type="project" value="InterPro"/>
</dbReference>
<dbReference type="SUPFAM" id="SSF55008">
    <property type="entry name" value="HMA, heavy metal-associated domain"/>
    <property type="match status" value="1"/>
</dbReference>
<gene>
    <name evidence="2" type="ORF">JL2886_01091</name>
    <name evidence="3" type="ORF">PXK24_18920</name>
</gene>
<dbReference type="RefSeq" id="WP_065271053.1">
    <property type="nucleotide sequence ID" value="NZ_CP015124.1"/>
</dbReference>
<dbReference type="EMBL" id="JARCJK010000013">
    <property type="protein sequence ID" value="MDE4167773.1"/>
    <property type="molecule type" value="Genomic_DNA"/>
</dbReference>
<evidence type="ECO:0000313" key="4">
    <source>
        <dbReference type="Proteomes" id="UP000092565"/>
    </source>
</evidence>
<organism evidence="2 4">
    <name type="scientific">Phaeobacter gallaeciensis</name>
    <dbReference type="NCBI Taxonomy" id="60890"/>
    <lineage>
        <taxon>Bacteria</taxon>
        <taxon>Pseudomonadati</taxon>
        <taxon>Pseudomonadota</taxon>
        <taxon>Alphaproteobacteria</taxon>
        <taxon>Rhodobacterales</taxon>
        <taxon>Roseobacteraceae</taxon>
        <taxon>Phaeobacter</taxon>
    </lineage>
</organism>
<dbReference type="InterPro" id="IPR036163">
    <property type="entry name" value="HMA_dom_sf"/>
</dbReference>
<protein>
    <submittedName>
        <fullName evidence="3">Heavy-metal-associated domain-containing protein</fullName>
    </submittedName>
</protein>
<dbReference type="Gene3D" id="3.30.70.100">
    <property type="match status" value="1"/>
</dbReference>
<reference evidence="3 5" key="2">
    <citation type="submission" date="2023-02" db="EMBL/GenBank/DDBJ databases">
        <title>Population genomics of bacteria associated with diatom.</title>
        <authorList>
            <person name="Xie J."/>
            <person name="Wang H."/>
        </authorList>
    </citation>
    <scope>NUCLEOTIDE SEQUENCE [LARGE SCALE GENOMIC DNA]</scope>
    <source>
        <strain evidence="3 5">PT47_8</strain>
    </source>
</reference>
<dbReference type="CDD" id="cd00371">
    <property type="entry name" value="HMA"/>
    <property type="match status" value="1"/>
</dbReference>
<evidence type="ECO:0000313" key="2">
    <source>
        <dbReference type="EMBL" id="ANP36012.1"/>
    </source>
</evidence>
<evidence type="ECO:0000313" key="3">
    <source>
        <dbReference type="EMBL" id="MDE4167773.1"/>
    </source>
</evidence>